<reference evidence="4 5" key="1">
    <citation type="journal article" date="2014" name="Mol. Plant">
        <title>Chromosome Scale Genome Assembly and Transcriptome Profiling of Nannochloropsis gaditana in Nitrogen Depletion.</title>
        <authorList>
            <person name="Corteggiani Carpinelli E."/>
            <person name="Telatin A."/>
            <person name="Vitulo N."/>
            <person name="Forcato C."/>
            <person name="D'Angelo M."/>
            <person name="Schiavon R."/>
            <person name="Vezzi A."/>
            <person name="Giacometti G.M."/>
            <person name="Morosinotto T."/>
            <person name="Valle G."/>
        </authorList>
    </citation>
    <scope>NUCLEOTIDE SEQUENCE [LARGE SCALE GENOMIC DNA]</scope>
    <source>
        <strain evidence="4 5">B-31</strain>
    </source>
</reference>
<dbReference type="PANTHER" id="PTHR45997:SF1">
    <property type="entry name" value="DNA LIGASE 4"/>
    <property type="match status" value="1"/>
</dbReference>
<keyword evidence="1 4" id="KW-0436">Ligase</keyword>
<name>W7TY30_9STRA</name>
<dbReference type="SUPFAM" id="SSF117018">
    <property type="entry name" value="ATP-dependent DNA ligase DNA-binding domain"/>
    <property type="match status" value="1"/>
</dbReference>
<evidence type="ECO:0000256" key="2">
    <source>
        <dbReference type="SAM" id="MobiDB-lite"/>
    </source>
</evidence>
<keyword evidence="5" id="KW-1185">Reference proteome</keyword>
<evidence type="ECO:0000313" key="5">
    <source>
        <dbReference type="Proteomes" id="UP000019335"/>
    </source>
</evidence>
<dbReference type="AlphaFoldDB" id="W7TY30"/>
<gene>
    <name evidence="4" type="ORF">Naga_100593g3</name>
</gene>
<dbReference type="Gene3D" id="1.10.3260.10">
    <property type="entry name" value="DNA ligase, ATP-dependent, N-terminal domain"/>
    <property type="match status" value="1"/>
</dbReference>
<accession>W7TY30</accession>
<dbReference type="InterPro" id="IPR012308">
    <property type="entry name" value="DNA_ligase_ATP-dep_N"/>
</dbReference>
<dbReference type="GO" id="GO:0006303">
    <property type="term" value="P:double-strand break repair via nonhomologous end joining"/>
    <property type="evidence" value="ECO:0007669"/>
    <property type="project" value="TreeGrafter"/>
</dbReference>
<dbReference type="InterPro" id="IPR036599">
    <property type="entry name" value="DNA_ligase_N_sf"/>
</dbReference>
<comment type="caution">
    <text evidence="4">The sequence shown here is derived from an EMBL/GenBank/DDBJ whole genome shotgun (WGS) entry which is preliminary data.</text>
</comment>
<feature type="region of interest" description="Disordered" evidence="2">
    <location>
        <begin position="18"/>
        <end position="50"/>
    </location>
</feature>
<dbReference type="PANTHER" id="PTHR45997">
    <property type="entry name" value="DNA LIGASE 4"/>
    <property type="match status" value="1"/>
</dbReference>
<dbReference type="OrthoDB" id="192468at2759"/>
<dbReference type="GO" id="GO:0003910">
    <property type="term" value="F:DNA ligase (ATP) activity"/>
    <property type="evidence" value="ECO:0007669"/>
    <property type="project" value="InterPro"/>
</dbReference>
<dbReference type="InterPro" id="IPR029710">
    <property type="entry name" value="LIG4"/>
</dbReference>
<dbReference type="GO" id="GO:0006297">
    <property type="term" value="P:nucleotide-excision repair, DNA gap filling"/>
    <property type="evidence" value="ECO:0007669"/>
    <property type="project" value="TreeGrafter"/>
</dbReference>
<evidence type="ECO:0000313" key="4">
    <source>
        <dbReference type="EMBL" id="EWM25299.1"/>
    </source>
</evidence>
<feature type="domain" description="DNA ligase ATP-dependent N-terminal" evidence="3">
    <location>
        <begin position="72"/>
        <end position="273"/>
    </location>
</feature>
<dbReference type="EMBL" id="AZIL01000946">
    <property type="protein sequence ID" value="EWM25299.1"/>
    <property type="molecule type" value="Genomic_DNA"/>
</dbReference>
<organism evidence="4 5">
    <name type="scientific">Nannochloropsis gaditana</name>
    <dbReference type="NCBI Taxonomy" id="72520"/>
    <lineage>
        <taxon>Eukaryota</taxon>
        <taxon>Sar</taxon>
        <taxon>Stramenopiles</taxon>
        <taxon>Ochrophyta</taxon>
        <taxon>Eustigmatophyceae</taxon>
        <taxon>Eustigmatales</taxon>
        <taxon>Monodopsidaceae</taxon>
        <taxon>Nannochloropsis</taxon>
    </lineage>
</organism>
<evidence type="ECO:0000256" key="1">
    <source>
        <dbReference type="ARBA" id="ARBA00022598"/>
    </source>
</evidence>
<dbReference type="GO" id="GO:0006310">
    <property type="term" value="P:DNA recombination"/>
    <property type="evidence" value="ECO:0007669"/>
    <property type="project" value="InterPro"/>
</dbReference>
<dbReference type="Pfam" id="PF04675">
    <property type="entry name" value="DNA_ligase_A_N"/>
    <property type="match status" value="1"/>
</dbReference>
<proteinExistence type="predicted"/>
<protein>
    <submittedName>
        <fullName evidence="4">Dna ligase</fullName>
    </submittedName>
</protein>
<dbReference type="Proteomes" id="UP000019335">
    <property type="component" value="Chromosome 11"/>
</dbReference>
<sequence length="297" mass="33400">MAGMWALDTMALPSVKDNMEDASRSSENLTGVDQHAAESYPTAPKATDPVDTRQDFTEEALVKLEAAANSLPFAHFCDKCEKAAQAKSAQKKRSIFFDKELIYRLQRASPGPVSIFPILRFLLPETDPRQGQFKLRHRTMGDVIVKTLGLATKSKAALRIMNFSMPEHNGPRMGPNGRILNTLGDFGSTIEDVLVSRIRQTPSDLSLLEVNEWLDKLVSAPPRSHAKRKEREREEIFTQLSTLLNPREMKWLIRIILGDLKCGFKKDSVLKVFGQDGPGRLQRSYDLRKVCAEYAVK</sequence>
<dbReference type="GO" id="GO:0032807">
    <property type="term" value="C:DNA ligase IV complex"/>
    <property type="evidence" value="ECO:0007669"/>
    <property type="project" value="TreeGrafter"/>
</dbReference>
<evidence type="ECO:0000259" key="3">
    <source>
        <dbReference type="Pfam" id="PF04675"/>
    </source>
</evidence>
<dbReference type="GO" id="GO:0003677">
    <property type="term" value="F:DNA binding"/>
    <property type="evidence" value="ECO:0007669"/>
    <property type="project" value="InterPro"/>
</dbReference>
<dbReference type="GO" id="GO:0005524">
    <property type="term" value="F:ATP binding"/>
    <property type="evidence" value="ECO:0007669"/>
    <property type="project" value="InterPro"/>
</dbReference>